<comment type="caution">
    <text evidence="6">The sequence shown here is derived from an EMBL/GenBank/DDBJ whole genome shotgun (WGS) entry which is preliminary data.</text>
</comment>
<evidence type="ECO:0000313" key="7">
    <source>
        <dbReference type="Proteomes" id="UP000004198"/>
    </source>
</evidence>
<dbReference type="SMART" id="SM00422">
    <property type="entry name" value="HTH_MERR"/>
    <property type="match status" value="1"/>
</dbReference>
<dbReference type="SUPFAM" id="SSF46955">
    <property type="entry name" value="Putative DNA-binding domain"/>
    <property type="match status" value="1"/>
</dbReference>
<name>C6PZW0_9CLOT</name>
<dbReference type="RefSeq" id="WP_007063212.1">
    <property type="nucleotide sequence ID" value="NZ_ACVI01000101.1"/>
</dbReference>
<dbReference type="PATRIC" id="fig|536227.13.peg.1676"/>
<dbReference type="InterPro" id="IPR000551">
    <property type="entry name" value="MerR-type_HTH_dom"/>
</dbReference>
<accession>C6PZW0</accession>
<evidence type="ECO:0000313" key="6">
    <source>
        <dbReference type="EMBL" id="EET85234.1"/>
    </source>
</evidence>
<dbReference type="GO" id="GO:0003677">
    <property type="term" value="F:DNA binding"/>
    <property type="evidence" value="ECO:0007669"/>
    <property type="project" value="UniProtKB-KW"/>
</dbReference>
<dbReference type="Gene3D" id="1.10.1660.10">
    <property type="match status" value="1"/>
</dbReference>
<dbReference type="Proteomes" id="UP000004198">
    <property type="component" value="Unassembled WGS sequence"/>
</dbReference>
<evidence type="ECO:0000259" key="5">
    <source>
        <dbReference type="PROSITE" id="PS50937"/>
    </source>
</evidence>
<sequence length="276" mass="32447">MEKYLSISEMASIHNISRQTLIYYDKIGLFKPTNVDDKGYRYYSPYQIPFLREICFLKFIGIKLDDIKKHIEHRNLTSAISLLEYHKEFVDEEIKSLLSIRELIKQRLNVYTNVDQFKDELCKPIIEEFAERKALFIPFENEISKKELHLTSMKAYNILNKIGILSPKKFGTIIMKNQLTEKYIFQGAGVFSIISSISSDNNMENIITLPSGKYVCMYKYGMPYDTKFLYQLIEWINDNSYKITGNIIDMCLLDTTFYDENTNVDFCQLQIPVEKI</sequence>
<dbReference type="InterPro" id="IPR009061">
    <property type="entry name" value="DNA-bd_dom_put_sf"/>
</dbReference>
<proteinExistence type="predicted"/>
<dbReference type="PANTHER" id="PTHR30204:SF69">
    <property type="entry name" value="MERR-FAMILY TRANSCRIPTIONAL REGULATOR"/>
    <property type="match status" value="1"/>
</dbReference>
<feature type="domain" description="HTH merR-type" evidence="5">
    <location>
        <begin position="4"/>
        <end position="73"/>
    </location>
</feature>
<evidence type="ECO:0000256" key="4">
    <source>
        <dbReference type="ARBA" id="ARBA00023163"/>
    </source>
</evidence>
<dbReference type="eggNOG" id="COG0789">
    <property type="taxonomic scope" value="Bacteria"/>
</dbReference>
<dbReference type="PROSITE" id="PS50937">
    <property type="entry name" value="HTH_MERR_2"/>
    <property type="match status" value="1"/>
</dbReference>
<dbReference type="EMBL" id="ACVI01000101">
    <property type="protein sequence ID" value="EET85234.1"/>
    <property type="molecule type" value="Genomic_DNA"/>
</dbReference>
<reference evidence="6 7" key="1">
    <citation type="submission" date="2009-06" db="EMBL/GenBank/DDBJ databases">
        <title>The draft genome of Clostridium carboxidivorans P7.</title>
        <authorList>
            <consortium name="US DOE Joint Genome Institute (JGI-PGF)"/>
            <person name="Lucas S."/>
            <person name="Copeland A."/>
            <person name="Lapidus A."/>
            <person name="Glavina del Rio T."/>
            <person name="Tice H."/>
            <person name="Bruce D."/>
            <person name="Goodwin L."/>
            <person name="Pitluck S."/>
            <person name="Larimer F."/>
            <person name="Land M.L."/>
            <person name="Hauser L."/>
            <person name="Hemme C.L."/>
        </authorList>
    </citation>
    <scope>NUCLEOTIDE SEQUENCE [LARGE SCALE GENOMIC DNA]</scope>
    <source>
        <strain evidence="6 7">P7</strain>
    </source>
</reference>
<evidence type="ECO:0000256" key="3">
    <source>
        <dbReference type="ARBA" id="ARBA00023125"/>
    </source>
</evidence>
<dbReference type="InterPro" id="IPR047057">
    <property type="entry name" value="MerR_fam"/>
</dbReference>
<dbReference type="PANTHER" id="PTHR30204">
    <property type="entry name" value="REDOX-CYCLING DRUG-SENSING TRANSCRIPTIONAL ACTIVATOR SOXR"/>
    <property type="match status" value="1"/>
</dbReference>
<evidence type="ECO:0000256" key="1">
    <source>
        <dbReference type="ARBA" id="ARBA00022491"/>
    </source>
</evidence>
<organism evidence="6 7">
    <name type="scientific">Clostridium carboxidivorans P7</name>
    <dbReference type="NCBI Taxonomy" id="536227"/>
    <lineage>
        <taxon>Bacteria</taxon>
        <taxon>Bacillati</taxon>
        <taxon>Bacillota</taxon>
        <taxon>Clostridia</taxon>
        <taxon>Eubacteriales</taxon>
        <taxon>Clostridiaceae</taxon>
        <taxon>Clostridium</taxon>
    </lineage>
</organism>
<dbReference type="SUPFAM" id="SSF55136">
    <property type="entry name" value="Probable bacterial effector-binding domain"/>
    <property type="match status" value="1"/>
</dbReference>
<dbReference type="Gene3D" id="3.20.80.10">
    <property type="entry name" value="Regulatory factor, effector binding domain"/>
    <property type="match status" value="1"/>
</dbReference>
<evidence type="ECO:0000256" key="2">
    <source>
        <dbReference type="ARBA" id="ARBA00023015"/>
    </source>
</evidence>
<dbReference type="STRING" id="536227.Ccar_07970"/>
<dbReference type="OrthoDB" id="9773308at2"/>
<dbReference type="GO" id="GO:0003700">
    <property type="term" value="F:DNA-binding transcription factor activity"/>
    <property type="evidence" value="ECO:0007669"/>
    <property type="project" value="InterPro"/>
</dbReference>
<keyword evidence="3" id="KW-0238">DNA-binding</keyword>
<dbReference type="KEGG" id="cck:Ccar_07970"/>
<dbReference type="InterPro" id="IPR011256">
    <property type="entry name" value="Reg_factor_effector_dom_sf"/>
</dbReference>
<dbReference type="Pfam" id="PF13411">
    <property type="entry name" value="MerR_1"/>
    <property type="match status" value="1"/>
</dbReference>
<protein>
    <submittedName>
        <fullName evidence="6">Transcriptional regulator, MerR family</fullName>
    </submittedName>
</protein>
<keyword evidence="1" id="KW-0678">Repressor</keyword>
<keyword evidence="4" id="KW-0804">Transcription</keyword>
<keyword evidence="2" id="KW-0805">Transcription regulation</keyword>
<dbReference type="AlphaFoldDB" id="C6PZW0"/>
<keyword evidence="7" id="KW-1185">Reference proteome</keyword>
<gene>
    <name evidence="6" type="ORF">CcarbDRAFT_4327</name>
</gene>